<evidence type="ECO:0000313" key="3">
    <source>
        <dbReference type="WBParaSite" id="L893_g15347.t1"/>
    </source>
</evidence>
<organism evidence="2 3">
    <name type="scientific">Steinernema glaseri</name>
    <dbReference type="NCBI Taxonomy" id="37863"/>
    <lineage>
        <taxon>Eukaryota</taxon>
        <taxon>Metazoa</taxon>
        <taxon>Ecdysozoa</taxon>
        <taxon>Nematoda</taxon>
        <taxon>Chromadorea</taxon>
        <taxon>Rhabditida</taxon>
        <taxon>Tylenchina</taxon>
        <taxon>Panagrolaimomorpha</taxon>
        <taxon>Strongyloidoidea</taxon>
        <taxon>Steinernematidae</taxon>
        <taxon>Steinernema</taxon>
    </lineage>
</organism>
<sequence>MQTIPLNKPLDAFGVVHEMRLERCHMVQNEQQYIFIHQCLLYVLETEYPHLLAPNVMMGGAFAVVPPTPGIGALGFGHSNTPKPPGFGTAPQAPRIEVHQNPAFIEDDEGIAESGL</sequence>
<dbReference type="WBParaSite" id="L893_g15347.t1">
    <property type="protein sequence ID" value="L893_g15347.t1"/>
    <property type="gene ID" value="L893_g15347"/>
</dbReference>
<dbReference type="InterPro" id="IPR000242">
    <property type="entry name" value="PTP_cat"/>
</dbReference>
<evidence type="ECO:0000313" key="2">
    <source>
        <dbReference type="Proteomes" id="UP000095287"/>
    </source>
</evidence>
<feature type="domain" description="Tyrosine-protein phosphatase" evidence="1">
    <location>
        <begin position="4"/>
        <end position="41"/>
    </location>
</feature>
<dbReference type="Pfam" id="PF00102">
    <property type="entry name" value="Y_phosphatase"/>
    <property type="match status" value="1"/>
</dbReference>
<dbReference type="GO" id="GO:0004725">
    <property type="term" value="F:protein tyrosine phosphatase activity"/>
    <property type="evidence" value="ECO:0007669"/>
    <property type="project" value="InterPro"/>
</dbReference>
<proteinExistence type="predicted"/>
<dbReference type="InterPro" id="IPR050713">
    <property type="entry name" value="RTP_Phos/Ushers"/>
</dbReference>
<protein>
    <submittedName>
        <fullName evidence="3">Tyrosine-protein phosphatase domain-containing protein</fullName>
    </submittedName>
</protein>
<dbReference type="SUPFAM" id="SSF52799">
    <property type="entry name" value="(Phosphotyrosine protein) phosphatases II"/>
    <property type="match status" value="1"/>
</dbReference>
<dbReference type="GO" id="GO:0016020">
    <property type="term" value="C:membrane"/>
    <property type="evidence" value="ECO:0007669"/>
    <property type="project" value="UniProtKB-SubCell"/>
</dbReference>
<accession>A0A1I7YDQ8</accession>
<dbReference type="PANTHER" id="PTHR46957">
    <property type="entry name" value="CYTOKINE RECEPTOR"/>
    <property type="match status" value="1"/>
</dbReference>
<dbReference type="InterPro" id="IPR029021">
    <property type="entry name" value="Prot-tyrosine_phosphatase-like"/>
</dbReference>
<dbReference type="PANTHER" id="PTHR46957:SF3">
    <property type="entry name" value="CYTOKINE RECEPTOR"/>
    <property type="match status" value="1"/>
</dbReference>
<name>A0A1I7YDQ8_9BILA</name>
<dbReference type="Gene3D" id="3.90.190.10">
    <property type="entry name" value="Protein tyrosine phosphatase superfamily"/>
    <property type="match status" value="1"/>
</dbReference>
<dbReference type="AlphaFoldDB" id="A0A1I7YDQ8"/>
<keyword evidence="2" id="KW-1185">Reference proteome</keyword>
<evidence type="ECO:0000259" key="1">
    <source>
        <dbReference type="Pfam" id="PF00102"/>
    </source>
</evidence>
<dbReference type="Proteomes" id="UP000095287">
    <property type="component" value="Unplaced"/>
</dbReference>
<reference evidence="3" key="1">
    <citation type="submission" date="2016-11" db="UniProtKB">
        <authorList>
            <consortium name="WormBaseParasite"/>
        </authorList>
    </citation>
    <scope>IDENTIFICATION</scope>
</reference>